<gene>
    <name evidence="1" type="ORF">GALL_186350</name>
</gene>
<dbReference type="InterPro" id="IPR007434">
    <property type="entry name" value="FemAB-like"/>
</dbReference>
<name>A0A1J5SGV9_9ZZZZ</name>
<proteinExistence type="predicted"/>
<accession>A0A1J5SGV9</accession>
<dbReference type="EMBL" id="MLJW01000107">
    <property type="protein sequence ID" value="OIQ99397.1"/>
    <property type="molecule type" value="Genomic_DNA"/>
</dbReference>
<dbReference type="AlphaFoldDB" id="A0A1J5SGV9"/>
<evidence type="ECO:0008006" key="2">
    <source>
        <dbReference type="Google" id="ProtNLM"/>
    </source>
</evidence>
<organism evidence="1">
    <name type="scientific">mine drainage metagenome</name>
    <dbReference type="NCBI Taxonomy" id="410659"/>
    <lineage>
        <taxon>unclassified sequences</taxon>
        <taxon>metagenomes</taxon>
        <taxon>ecological metagenomes</taxon>
    </lineage>
</organism>
<reference evidence="1" key="1">
    <citation type="submission" date="2016-10" db="EMBL/GenBank/DDBJ databases">
        <title>Sequence of Gallionella enrichment culture.</title>
        <authorList>
            <person name="Poehlein A."/>
            <person name="Muehling M."/>
            <person name="Daniel R."/>
        </authorList>
    </citation>
    <scope>NUCLEOTIDE SEQUENCE</scope>
</reference>
<protein>
    <recommendedName>
        <fullName evidence="2">GNAT family N-acetyltransferase</fullName>
    </recommendedName>
</protein>
<dbReference type="PANTHER" id="PTHR47017">
    <property type="entry name" value="ACYL-COA"/>
    <property type="match status" value="1"/>
</dbReference>
<sequence length="85" mass="9385">MSVTIEISDSIQQVNADEWNALVGDMPLLSHAFLSALEDSKSVGKGTGWQPYPILVHEAGKLIGAMPLYLKSHSYGEYRMLCFNI</sequence>
<comment type="caution">
    <text evidence="1">The sequence shown here is derived from an EMBL/GenBank/DDBJ whole genome shotgun (WGS) entry which is preliminary data.</text>
</comment>
<evidence type="ECO:0000313" key="1">
    <source>
        <dbReference type="EMBL" id="OIQ99397.1"/>
    </source>
</evidence>
<dbReference type="Pfam" id="PF04339">
    <property type="entry name" value="FemAB_like"/>
    <property type="match status" value="1"/>
</dbReference>
<dbReference type="PANTHER" id="PTHR47017:SF1">
    <property type="entry name" value="ACYL-COA"/>
    <property type="match status" value="1"/>
</dbReference>